<dbReference type="Proteomes" id="UP000035760">
    <property type="component" value="Unassembled WGS sequence"/>
</dbReference>
<organism evidence="3 4">
    <name type="scientific">Candidatus Competibacter denitrificans Run_A_D11</name>
    <dbReference type="NCBI Taxonomy" id="1400863"/>
    <lineage>
        <taxon>Bacteria</taxon>
        <taxon>Pseudomonadati</taxon>
        <taxon>Pseudomonadota</taxon>
        <taxon>Gammaproteobacteria</taxon>
        <taxon>Candidatus Competibacteraceae</taxon>
        <taxon>Candidatus Competibacter</taxon>
    </lineage>
</organism>
<name>W6M611_9GAMM</name>
<feature type="transmembrane region" description="Helical" evidence="1">
    <location>
        <begin position="50"/>
        <end position="66"/>
    </location>
</feature>
<dbReference type="Pfam" id="PF00884">
    <property type="entry name" value="Sulfatase"/>
    <property type="match status" value="1"/>
</dbReference>
<dbReference type="STRING" id="1400863.BN873_140013"/>
<proteinExistence type="predicted"/>
<evidence type="ECO:0000313" key="3">
    <source>
        <dbReference type="EMBL" id="CDI01190.1"/>
    </source>
</evidence>
<feature type="transmembrane region" description="Helical" evidence="1">
    <location>
        <begin position="129"/>
        <end position="154"/>
    </location>
</feature>
<dbReference type="SUPFAM" id="SSF53649">
    <property type="entry name" value="Alkaline phosphatase-like"/>
    <property type="match status" value="1"/>
</dbReference>
<feature type="transmembrane region" description="Helical" evidence="1">
    <location>
        <begin position="78"/>
        <end position="100"/>
    </location>
</feature>
<sequence length="560" mass="61625">MNVATAGRGRINRCRIAQVLALLGALLVLNSTLTFQNVWPTLGIRWVPEFSVELTILLLVLVGTAIRGQLPGKAMRRALVGGYSLFVIGRYLDVTVPALMGRSIDLYWDSQHVVHVAAMFLTSVPLWRLLLAMVALLAVGAALIGLLHWSFAVVLRALAQPADRRWLGTFSLVLLALYGAGRLRVLLPSERWFALPVSDLFVEQTRRVLKATVFQDSRWLNSQPPLPHSDFKRLRHGDVFVWFFESYGALVFDDPRFSTSLAEEFSGLERALTGAGWHSVSARVNSSTFGGSSWLAHSSLLSGLRIADQNDYQSLLASRRDTLVSRFGAAGYRTVAIMPGLKFPWPEGQFYGFDQLYDNQALNYTGPAYGWWAVPDQYSLYRVHQMEITPTERAPLFVFFPTINSHAPFAPLPPYQSNWSQIATTGAAPTPESVALASRLDGEELAGAYRRSVRYNLAVLGGYLRHYAPSTAFLMVLGDHQPPAVVGGRDISWQVPVHLFSRDAALLQTLVDLGFNWGMTPDQGALGSIEALGPLLLRALDGASAAGVRTAFPVTVPPIH</sequence>
<reference evidence="3" key="1">
    <citation type="submission" date="2013-07" db="EMBL/GenBank/DDBJ databases">
        <authorList>
            <person name="McIlroy S."/>
        </authorList>
    </citation>
    <scope>NUCLEOTIDE SEQUENCE [LARGE SCALE GENOMIC DNA]</scope>
    <source>
        <strain evidence="3">Run_A_D11</strain>
    </source>
</reference>
<gene>
    <name evidence="3" type="ORF">BN873_140013</name>
</gene>
<dbReference type="Gene3D" id="3.40.720.10">
    <property type="entry name" value="Alkaline Phosphatase, subunit A"/>
    <property type="match status" value="1"/>
</dbReference>
<dbReference type="InterPro" id="IPR017850">
    <property type="entry name" value="Alkaline_phosphatase_core_sf"/>
</dbReference>
<dbReference type="EMBL" id="CBTJ020000019">
    <property type="protein sequence ID" value="CDI01190.1"/>
    <property type="molecule type" value="Genomic_DNA"/>
</dbReference>
<dbReference type="AlphaFoldDB" id="W6M611"/>
<keyword evidence="1" id="KW-0812">Transmembrane</keyword>
<accession>W6M611</accession>
<keyword evidence="4" id="KW-1185">Reference proteome</keyword>
<evidence type="ECO:0000313" key="4">
    <source>
        <dbReference type="Proteomes" id="UP000035760"/>
    </source>
</evidence>
<feature type="domain" description="Sulfatase N-terminal" evidence="2">
    <location>
        <begin position="301"/>
        <end position="483"/>
    </location>
</feature>
<feature type="transmembrane region" description="Helical" evidence="1">
    <location>
        <begin position="166"/>
        <end position="187"/>
    </location>
</feature>
<keyword evidence="1" id="KW-0472">Membrane</keyword>
<dbReference type="RefSeq" id="WP_139031633.1">
    <property type="nucleotide sequence ID" value="NZ_CBTJ020000019.1"/>
</dbReference>
<reference evidence="3" key="2">
    <citation type="submission" date="2014-03" db="EMBL/GenBank/DDBJ databases">
        <title>Candidatus Competibacter-lineage genomes retrieved from metagenomes reveal functional metabolic diversity.</title>
        <authorList>
            <person name="McIlroy S.J."/>
            <person name="Albertsen M."/>
            <person name="Andresen E.K."/>
            <person name="Saunders A.M."/>
            <person name="Kristiansen R."/>
            <person name="Stokholm-Bjerregaard M."/>
            <person name="Nielsen K.L."/>
            <person name="Nielsen P.H."/>
        </authorList>
    </citation>
    <scope>NUCLEOTIDE SEQUENCE</scope>
    <source>
        <strain evidence="3">Run_A_D11</strain>
    </source>
</reference>
<dbReference type="OrthoDB" id="1376015at2"/>
<comment type="caution">
    <text evidence="3">The sequence shown here is derived from an EMBL/GenBank/DDBJ whole genome shotgun (WGS) entry which is preliminary data.</text>
</comment>
<dbReference type="InterPro" id="IPR000917">
    <property type="entry name" value="Sulfatase_N"/>
</dbReference>
<keyword evidence="1" id="KW-1133">Transmembrane helix</keyword>
<protein>
    <submittedName>
        <fullName evidence="3">Sulfatase</fullName>
    </submittedName>
</protein>
<evidence type="ECO:0000259" key="2">
    <source>
        <dbReference type="Pfam" id="PF00884"/>
    </source>
</evidence>
<evidence type="ECO:0000256" key="1">
    <source>
        <dbReference type="SAM" id="Phobius"/>
    </source>
</evidence>